<reference evidence="1 2" key="1">
    <citation type="journal article" date="2015" name="Genome Announc.">
        <title>Expanding the biotechnology potential of lactobacilli through comparative genomics of 213 strains and associated genera.</title>
        <authorList>
            <person name="Sun Z."/>
            <person name="Harris H.M."/>
            <person name="McCann A."/>
            <person name="Guo C."/>
            <person name="Argimon S."/>
            <person name="Zhang W."/>
            <person name="Yang X."/>
            <person name="Jeffery I.B."/>
            <person name="Cooney J.C."/>
            <person name="Kagawa T.F."/>
            <person name="Liu W."/>
            <person name="Song Y."/>
            <person name="Salvetti E."/>
            <person name="Wrobel A."/>
            <person name="Rasinkangas P."/>
            <person name="Parkhill J."/>
            <person name="Rea M.C."/>
            <person name="O'Sullivan O."/>
            <person name="Ritari J."/>
            <person name="Douillard F.P."/>
            <person name="Paul Ross R."/>
            <person name="Yang R."/>
            <person name="Briner A.E."/>
            <person name="Felis G.E."/>
            <person name="de Vos W.M."/>
            <person name="Barrangou R."/>
            <person name="Klaenhammer T.R."/>
            <person name="Caufield P.W."/>
            <person name="Cui Y."/>
            <person name="Zhang H."/>
            <person name="O'Toole P.W."/>
        </authorList>
    </citation>
    <scope>NUCLEOTIDE SEQUENCE [LARGE SCALE GENOMIC DNA]</scope>
    <source>
        <strain evidence="1 2">DSM 14857</strain>
    </source>
</reference>
<evidence type="ECO:0000313" key="2">
    <source>
        <dbReference type="Proteomes" id="UP000051647"/>
    </source>
</evidence>
<sequence>MTIENERVLRESERYADFCTRFATKLAEGSNIVLNLKKMNANIIKRNHDRGFMKIKFLEIVNADTSNIPFVELTESEKTLSYLDMENEYHINQIEFNELISQYIAFYEHSILKDFIAHASEIKRPTIENNGNFQYPLVNHRMQYMIQYIKLNQDENFSQTKKLVEQKMAQFDVDDEPIKSLYDQVDNSWTEIANNLKQLRQTLIVMNQY</sequence>
<evidence type="ECO:0000313" key="1">
    <source>
        <dbReference type="EMBL" id="KRL66063.1"/>
    </source>
</evidence>
<dbReference type="PATRIC" id="fig|1423815.3.peg.1109"/>
<dbReference type="Proteomes" id="UP000051647">
    <property type="component" value="Unassembled WGS sequence"/>
</dbReference>
<proteinExistence type="predicted"/>
<gene>
    <name evidence="1" type="ORF">FC27_GL001085</name>
</gene>
<name>A0A0R1SAF9_9LACO</name>
<dbReference type="AlphaFoldDB" id="A0A0R1SAF9"/>
<accession>A0A0R1SAF9</accession>
<comment type="caution">
    <text evidence="1">The sequence shown here is derived from an EMBL/GenBank/DDBJ whole genome shotgun (WGS) entry which is preliminary data.</text>
</comment>
<dbReference type="RefSeq" id="WP_010624762.1">
    <property type="nucleotide sequence ID" value="NZ_AZFA01000021.1"/>
</dbReference>
<dbReference type="EMBL" id="AZFA01000021">
    <property type="protein sequence ID" value="KRL66063.1"/>
    <property type="molecule type" value="Genomic_DNA"/>
</dbReference>
<dbReference type="OrthoDB" id="2296804at2"/>
<protein>
    <submittedName>
        <fullName evidence="1">Uncharacterized protein</fullName>
    </submittedName>
</protein>
<dbReference type="STRING" id="1423815.FC27_GL001085"/>
<keyword evidence="2" id="KW-1185">Reference proteome</keyword>
<organism evidence="1 2">
    <name type="scientific">Companilactobacillus versmoldensis DSM 14857 = KCTC 3814</name>
    <dbReference type="NCBI Taxonomy" id="1423815"/>
    <lineage>
        <taxon>Bacteria</taxon>
        <taxon>Bacillati</taxon>
        <taxon>Bacillota</taxon>
        <taxon>Bacilli</taxon>
        <taxon>Lactobacillales</taxon>
        <taxon>Lactobacillaceae</taxon>
        <taxon>Companilactobacillus</taxon>
    </lineage>
</organism>